<dbReference type="InterPro" id="IPR014718">
    <property type="entry name" value="GH-type_carb-bd"/>
</dbReference>
<dbReference type="AlphaFoldDB" id="A0A059D0H2"/>
<name>A0A059D0H2_EUCGR</name>
<accession>A0A059D0H2</accession>
<dbReference type="GO" id="GO:0016853">
    <property type="term" value="F:isomerase activity"/>
    <property type="evidence" value="ECO:0007669"/>
    <property type="project" value="InterPro"/>
</dbReference>
<dbReference type="GO" id="GO:0030246">
    <property type="term" value="F:carbohydrate binding"/>
    <property type="evidence" value="ECO:0007669"/>
    <property type="project" value="InterPro"/>
</dbReference>
<dbReference type="InParanoid" id="A0A059D0H2"/>
<dbReference type="SUPFAM" id="SSF74650">
    <property type="entry name" value="Galactose mutarotase-like"/>
    <property type="match status" value="1"/>
</dbReference>
<reference evidence="1" key="1">
    <citation type="submission" date="2013-07" db="EMBL/GenBank/DDBJ databases">
        <title>The genome of Eucalyptus grandis.</title>
        <authorList>
            <person name="Schmutz J."/>
            <person name="Hayes R."/>
            <person name="Myburg A."/>
            <person name="Tuskan G."/>
            <person name="Grattapaglia D."/>
            <person name="Rokhsar D.S."/>
        </authorList>
    </citation>
    <scope>NUCLEOTIDE SEQUENCE</scope>
    <source>
        <tissue evidence="1">Leaf extractions</tissue>
    </source>
</reference>
<dbReference type="Gene3D" id="2.70.98.10">
    <property type="match status" value="1"/>
</dbReference>
<dbReference type="Pfam" id="PF01263">
    <property type="entry name" value="Aldose_epim"/>
    <property type="match status" value="1"/>
</dbReference>
<dbReference type="GO" id="GO:0005975">
    <property type="term" value="P:carbohydrate metabolic process"/>
    <property type="evidence" value="ECO:0007669"/>
    <property type="project" value="InterPro"/>
</dbReference>
<dbReference type="EMBL" id="KK198754">
    <property type="protein sequence ID" value="KCW83934.1"/>
    <property type="molecule type" value="Genomic_DNA"/>
</dbReference>
<dbReference type="InterPro" id="IPR008183">
    <property type="entry name" value="Aldose_1/G6P_1-epimerase"/>
</dbReference>
<dbReference type="STRING" id="71139.A0A059D0H2"/>
<dbReference type="InterPro" id="IPR011013">
    <property type="entry name" value="Gal_mutarotase_sf_dom"/>
</dbReference>
<evidence type="ECO:0000313" key="1">
    <source>
        <dbReference type="EMBL" id="KCW83934.1"/>
    </source>
</evidence>
<proteinExistence type="predicted"/>
<dbReference type="Gramene" id="KCW83934">
    <property type="protein sequence ID" value="KCW83934"/>
    <property type="gene ID" value="EUGRSUZ_B00816"/>
</dbReference>
<protein>
    <submittedName>
        <fullName evidence="1">Uncharacterized protein</fullName>
    </submittedName>
</protein>
<gene>
    <name evidence="1" type="ORF">EUGRSUZ_B00816</name>
</gene>
<sequence>MRVKIANLGCTIASLSVPGKDGKLADVVLGFDSVEPYLKVAAPFFGCIVGAGREQDRGGEVHSRWR</sequence>
<organism evidence="1">
    <name type="scientific">Eucalyptus grandis</name>
    <name type="common">Flooded gum</name>
    <dbReference type="NCBI Taxonomy" id="71139"/>
    <lineage>
        <taxon>Eukaryota</taxon>
        <taxon>Viridiplantae</taxon>
        <taxon>Streptophyta</taxon>
        <taxon>Embryophyta</taxon>
        <taxon>Tracheophyta</taxon>
        <taxon>Spermatophyta</taxon>
        <taxon>Magnoliopsida</taxon>
        <taxon>eudicotyledons</taxon>
        <taxon>Gunneridae</taxon>
        <taxon>Pentapetalae</taxon>
        <taxon>rosids</taxon>
        <taxon>malvids</taxon>
        <taxon>Myrtales</taxon>
        <taxon>Myrtaceae</taxon>
        <taxon>Myrtoideae</taxon>
        <taxon>Eucalypteae</taxon>
        <taxon>Eucalyptus</taxon>
    </lineage>
</organism>